<sequence>MKGAFWFWRLVRRLDEPHRGALVRPHDRAEPLVDPEVPHEGPQVLHLRHLTLDEDENAAFGPQGEGFQERAGLRRGGDRGHGARGLQMKGVLRGWRLLGVVGGARVSSTVFDHFTEACDAA</sequence>
<accession>H3KFS7</accession>
<evidence type="ECO:0000313" key="2">
    <source>
        <dbReference type="EMBL" id="EHY31030.1"/>
    </source>
</evidence>
<comment type="caution">
    <text evidence="2">The sequence shown here is derived from an EMBL/GenBank/DDBJ whole genome shotgun (WGS) entry which is preliminary data.</text>
</comment>
<reference evidence="2 3" key="1">
    <citation type="submission" date="2011-11" db="EMBL/GenBank/DDBJ databases">
        <authorList>
            <person name="Weinstock G."/>
            <person name="Sodergren E."/>
            <person name="Clifton S."/>
            <person name="Fulton L."/>
            <person name="Fulton B."/>
            <person name="Courtney L."/>
            <person name="Fronick C."/>
            <person name="Harrison M."/>
            <person name="Strong C."/>
            <person name="Farmer C."/>
            <person name="Delahaunty K."/>
            <person name="Markovic C."/>
            <person name="Hall O."/>
            <person name="Minx P."/>
            <person name="Tomlinson C."/>
            <person name="Mitreva M."/>
            <person name="Hou S."/>
            <person name="Chen J."/>
            <person name="Wollam A."/>
            <person name="Pepin K.H."/>
            <person name="Johnson M."/>
            <person name="Bhonagiri V."/>
            <person name="Zhang X."/>
            <person name="Suruliraj S."/>
            <person name="Warren W."/>
            <person name="Chinwalla A."/>
            <person name="Mardis E.R."/>
            <person name="Wilson R.K."/>
        </authorList>
    </citation>
    <scope>NUCLEOTIDE SEQUENCE [LARGE SCALE GENOMIC DNA]</scope>
    <source>
        <strain evidence="2 3">YIT 11816</strain>
    </source>
</reference>
<organism evidence="2 3">
    <name type="scientific">Sutterella parvirubra YIT 11816</name>
    <dbReference type="NCBI Taxonomy" id="762967"/>
    <lineage>
        <taxon>Bacteria</taxon>
        <taxon>Pseudomonadati</taxon>
        <taxon>Pseudomonadota</taxon>
        <taxon>Betaproteobacteria</taxon>
        <taxon>Burkholderiales</taxon>
        <taxon>Sutterellaceae</taxon>
        <taxon>Sutterella</taxon>
    </lineage>
</organism>
<protein>
    <submittedName>
        <fullName evidence="2">Uncharacterized protein</fullName>
    </submittedName>
</protein>
<dbReference type="AlphaFoldDB" id="H3KFS7"/>
<name>H3KFS7_9BURK</name>
<gene>
    <name evidence="2" type="ORF">HMPREF9440_01596</name>
</gene>
<dbReference type="Proteomes" id="UP000004956">
    <property type="component" value="Unassembled WGS sequence"/>
</dbReference>
<dbReference type="STRING" id="762967.HMPREF9440_01596"/>
<evidence type="ECO:0000256" key="1">
    <source>
        <dbReference type="SAM" id="MobiDB-lite"/>
    </source>
</evidence>
<dbReference type="EMBL" id="AFBQ01000241">
    <property type="protein sequence ID" value="EHY31030.1"/>
    <property type="molecule type" value="Genomic_DNA"/>
</dbReference>
<keyword evidence="3" id="KW-1185">Reference proteome</keyword>
<dbReference type="HOGENOM" id="CLU_2036862_0_0_4"/>
<feature type="compositionally biased region" description="Basic and acidic residues" evidence="1">
    <location>
        <begin position="67"/>
        <end position="81"/>
    </location>
</feature>
<feature type="region of interest" description="Disordered" evidence="1">
    <location>
        <begin position="58"/>
        <end position="82"/>
    </location>
</feature>
<evidence type="ECO:0000313" key="3">
    <source>
        <dbReference type="Proteomes" id="UP000004956"/>
    </source>
</evidence>
<proteinExistence type="predicted"/>